<protein>
    <submittedName>
        <fullName evidence="1">Fimbrial biogenesis outer membrane usher protein</fullName>
    </submittedName>
</protein>
<accession>A0A4S1WT80</accession>
<evidence type="ECO:0000313" key="2">
    <source>
        <dbReference type="Proteomes" id="UP000309848"/>
    </source>
</evidence>
<reference evidence="1 2" key="1">
    <citation type="submission" date="2019-04" db="EMBL/GenBank/DDBJ databases">
        <title>Sphingomonas psychrotolerans sp. nov., isolated from soil in the Tianshan Mountains, Xinjiang, China.</title>
        <authorList>
            <person name="Luo Y."/>
            <person name="Sheng H."/>
        </authorList>
    </citation>
    <scope>NUCLEOTIDE SEQUENCE [LARGE SCALE GENOMIC DNA]</scope>
    <source>
        <strain evidence="1 2">KIS18-15</strain>
    </source>
</reference>
<dbReference type="OrthoDB" id="499138at2"/>
<keyword evidence="2" id="KW-1185">Reference proteome</keyword>
<dbReference type="Gene3D" id="2.60.40.3110">
    <property type="match status" value="1"/>
</dbReference>
<dbReference type="Gene3D" id="2.60.40.2610">
    <property type="entry name" value="Outer membrane usher protein FimD, plug domain"/>
    <property type="match status" value="1"/>
</dbReference>
<name>A0A4S1WT80_9SPHN</name>
<dbReference type="AlphaFoldDB" id="A0A4S1WT80"/>
<dbReference type="RefSeq" id="WP_135982206.1">
    <property type="nucleotide sequence ID" value="NZ_JAASQM010000001.1"/>
</dbReference>
<dbReference type="InterPro" id="IPR000015">
    <property type="entry name" value="Fimb_usher"/>
</dbReference>
<dbReference type="PANTHER" id="PTHR30451:SF5">
    <property type="entry name" value="SLR0019 PROTEIN"/>
    <property type="match status" value="1"/>
</dbReference>
<dbReference type="GO" id="GO:0016020">
    <property type="term" value="C:membrane"/>
    <property type="evidence" value="ECO:0007669"/>
    <property type="project" value="InterPro"/>
</dbReference>
<comment type="caution">
    <text evidence="1">The sequence shown here is derived from an EMBL/GenBank/DDBJ whole genome shotgun (WGS) entry which is preliminary data.</text>
</comment>
<dbReference type="EMBL" id="SRXU01000001">
    <property type="protein sequence ID" value="TGX45915.1"/>
    <property type="molecule type" value="Genomic_DNA"/>
</dbReference>
<dbReference type="InterPro" id="IPR042186">
    <property type="entry name" value="FimD_plug_dom"/>
</dbReference>
<dbReference type="GO" id="GO:0015473">
    <property type="term" value="F:fimbrial usher porin activity"/>
    <property type="evidence" value="ECO:0007669"/>
    <property type="project" value="InterPro"/>
</dbReference>
<evidence type="ECO:0000313" key="1">
    <source>
        <dbReference type="EMBL" id="TGX45915.1"/>
    </source>
</evidence>
<gene>
    <name evidence="1" type="ORF">E5A74_01705</name>
</gene>
<dbReference type="Proteomes" id="UP000309848">
    <property type="component" value="Unassembled WGS sequence"/>
</dbReference>
<sequence length="826" mass="87538">MNSNFAGAGLALASCLYGAAAYGQVAGVGQAQVVIDPDASAAGINPTGRPIVLTAPVMDGTAYLGDATLTLDPNGQASFSAVRLIALLEPRIAAPLTAKLRARLSERGRLDRADLQGVGIGIRYDPQALQIMLDIAASSRASRSVQLGDDSRRGPVTYTAPAGLSAYLNIRGSLDWVQQGADEGLAAPVTFLDGAVRAGGVVLEGEANWQVGAVGPDFQRRGTRLVYDDRHSLVRWTAGDLQTLSRGFQSAPEIAGLSVSRFYSLLDPQTIIRPRGSRSFQLERRSTVEVRVNDQLVRRLELDPGTFDLRDFPFTQGANDVRLTITDDAGRTQSFDFDIFLDQSQLAAGLSEFGLYAGTRAPLGRRGPIYSDDLAFSGFYRRGLNDRLTLGANAQADGNGWMGGVETVVATPIGSFGGFASASHVNGVGSGWASILTFQRTISRASDRADALSFSLETRSRNFAPIGTGLPSNPYSYIAGVSYNSAISDAVYAGLDARYSKGRDAEPDVGSIRATGGWRISPDLSFTGDLSWERDGRGNRIAAFLSLTLRLDRASSLRGDYDSRSNRTRLTYQTYHGTGTGAYNFSADIERSDLGAGANANAIYYTNRAELGLSHFGTFERDLGGSTGQRTSLRFGTALAVADGSFSVGRPIQDAFAIVRAHPSLRDADILVDATGKTSAANTGALGTAVQPSLSSYSERNLQVTAPDAPLGANLGEGSFRLLPPYRGGYRLTVGSDYMVSVVGRLLGANGEPIALVAGSAIEEAHPEREPVPLFTNSTGRFGATGLAPGRWRITLTDADKTRFDLVIPKGAEATIAVGELRPGAR</sequence>
<proteinExistence type="predicted"/>
<dbReference type="GO" id="GO:0009297">
    <property type="term" value="P:pilus assembly"/>
    <property type="evidence" value="ECO:0007669"/>
    <property type="project" value="InterPro"/>
</dbReference>
<organism evidence="1 2">
    <name type="scientific">Sphingomonas naasensis</name>
    <dbReference type="NCBI Taxonomy" id="1344951"/>
    <lineage>
        <taxon>Bacteria</taxon>
        <taxon>Pseudomonadati</taxon>
        <taxon>Pseudomonadota</taxon>
        <taxon>Alphaproteobacteria</taxon>
        <taxon>Sphingomonadales</taxon>
        <taxon>Sphingomonadaceae</taxon>
        <taxon>Sphingomonas</taxon>
    </lineage>
</organism>
<dbReference type="PANTHER" id="PTHR30451">
    <property type="entry name" value="OUTER MEMBRANE USHER PROTEIN"/>
    <property type="match status" value="1"/>
</dbReference>